<comment type="similarity">
    <text evidence="2">Belongs to the bacterial solute-binding protein 8 family.</text>
</comment>
<evidence type="ECO:0000256" key="1">
    <source>
        <dbReference type="ARBA" id="ARBA00004196"/>
    </source>
</evidence>
<dbReference type="PANTHER" id="PTHR30532">
    <property type="entry name" value="IRON III DICITRATE-BINDING PERIPLASMIC PROTEIN"/>
    <property type="match status" value="1"/>
</dbReference>
<dbReference type="OrthoDB" id="9793175at2"/>
<gene>
    <name evidence="7" type="ORF">EDF62_1491</name>
</gene>
<reference evidence="7 8" key="1">
    <citation type="submission" date="2019-03" db="EMBL/GenBank/DDBJ databases">
        <title>Genomic analyses of the natural microbiome of Caenorhabditis elegans.</title>
        <authorList>
            <person name="Samuel B."/>
        </authorList>
    </citation>
    <scope>NUCLEOTIDE SEQUENCE [LARGE SCALE GENOMIC DNA]</scope>
    <source>
        <strain evidence="7 8">JUb18</strain>
    </source>
</reference>
<evidence type="ECO:0000313" key="7">
    <source>
        <dbReference type="EMBL" id="TDP93510.1"/>
    </source>
</evidence>
<sequence>MFPRSRKPSIAFAAALLGASLLFTGCSAATAPEAAPSAVAEQTERTVTTEQGEVTVPAVPQRVVVLNYALAGYLYDLDVPVVGTTSEDFDHEPEFSELWGEGPKENNTEFITWGMDGFDLEGVLELEPDLILAGGLGLPNGLAAKSYDQLSQIAPTVIVGKDLATWQDQFAFIADDVLGRSTDFEDRVTAYDDRVAEVKAAIDVPATPASVLTITSDGTPYLLFEDAGLPQELEALGFTAAPLVQEHNLEPYNPGGDMATLSTEQVGQLLADVPTLFITGFNTDTTDVATLAENPVWSGTRAFAEGHAYDLPYWTVRGDYDKALALLDIIEEQFS</sequence>
<name>A0A4R6S1V1_9MICO</name>
<dbReference type="RefSeq" id="WP_133616500.1">
    <property type="nucleotide sequence ID" value="NZ_SNYA01000003.1"/>
</dbReference>
<dbReference type="GO" id="GO:1901678">
    <property type="term" value="P:iron coordination entity transport"/>
    <property type="evidence" value="ECO:0007669"/>
    <property type="project" value="UniProtKB-ARBA"/>
</dbReference>
<feature type="chain" id="PRO_5020719723" evidence="5">
    <location>
        <begin position="29"/>
        <end position="335"/>
    </location>
</feature>
<dbReference type="GO" id="GO:0030288">
    <property type="term" value="C:outer membrane-bounded periplasmic space"/>
    <property type="evidence" value="ECO:0007669"/>
    <property type="project" value="TreeGrafter"/>
</dbReference>
<evidence type="ECO:0000313" key="8">
    <source>
        <dbReference type="Proteomes" id="UP000295601"/>
    </source>
</evidence>
<accession>A0A4R6S1V1</accession>
<dbReference type="SUPFAM" id="SSF53807">
    <property type="entry name" value="Helical backbone' metal receptor"/>
    <property type="match status" value="1"/>
</dbReference>
<dbReference type="EMBL" id="SNYA01000003">
    <property type="protein sequence ID" value="TDP93510.1"/>
    <property type="molecule type" value="Genomic_DNA"/>
</dbReference>
<evidence type="ECO:0000256" key="3">
    <source>
        <dbReference type="ARBA" id="ARBA00022448"/>
    </source>
</evidence>
<evidence type="ECO:0000256" key="2">
    <source>
        <dbReference type="ARBA" id="ARBA00008814"/>
    </source>
</evidence>
<dbReference type="Proteomes" id="UP000295601">
    <property type="component" value="Unassembled WGS sequence"/>
</dbReference>
<feature type="domain" description="Fe/B12 periplasmic-binding" evidence="6">
    <location>
        <begin position="62"/>
        <end position="335"/>
    </location>
</feature>
<dbReference type="Pfam" id="PF01497">
    <property type="entry name" value="Peripla_BP_2"/>
    <property type="match status" value="1"/>
</dbReference>
<organism evidence="7 8">
    <name type="scientific">Leucobacter luti</name>
    <dbReference type="NCBI Taxonomy" id="340320"/>
    <lineage>
        <taxon>Bacteria</taxon>
        <taxon>Bacillati</taxon>
        <taxon>Actinomycetota</taxon>
        <taxon>Actinomycetes</taxon>
        <taxon>Micrococcales</taxon>
        <taxon>Microbacteriaceae</taxon>
        <taxon>Leucobacter</taxon>
    </lineage>
</organism>
<dbReference type="PROSITE" id="PS50983">
    <property type="entry name" value="FE_B12_PBP"/>
    <property type="match status" value="1"/>
</dbReference>
<comment type="caution">
    <text evidence="7">The sequence shown here is derived from an EMBL/GenBank/DDBJ whole genome shotgun (WGS) entry which is preliminary data.</text>
</comment>
<proteinExistence type="inferred from homology"/>
<protein>
    <submittedName>
        <fullName evidence="7">Iron complex transport system substrate-binding protein</fullName>
    </submittedName>
</protein>
<dbReference type="PROSITE" id="PS51257">
    <property type="entry name" value="PROKAR_LIPOPROTEIN"/>
    <property type="match status" value="1"/>
</dbReference>
<dbReference type="InterPro" id="IPR002491">
    <property type="entry name" value="ABC_transptr_periplasmic_BD"/>
</dbReference>
<evidence type="ECO:0000256" key="5">
    <source>
        <dbReference type="SAM" id="SignalP"/>
    </source>
</evidence>
<dbReference type="InterPro" id="IPR051313">
    <property type="entry name" value="Bact_iron-sidero_bind"/>
</dbReference>
<comment type="subcellular location">
    <subcellularLocation>
        <location evidence="1">Cell envelope</location>
    </subcellularLocation>
</comment>
<evidence type="ECO:0000259" key="6">
    <source>
        <dbReference type="PROSITE" id="PS50983"/>
    </source>
</evidence>
<keyword evidence="8" id="KW-1185">Reference proteome</keyword>
<feature type="signal peptide" evidence="5">
    <location>
        <begin position="1"/>
        <end position="28"/>
    </location>
</feature>
<evidence type="ECO:0000256" key="4">
    <source>
        <dbReference type="ARBA" id="ARBA00022729"/>
    </source>
</evidence>
<keyword evidence="4 5" id="KW-0732">Signal</keyword>
<dbReference type="Gene3D" id="3.40.50.1980">
    <property type="entry name" value="Nitrogenase molybdenum iron protein domain"/>
    <property type="match status" value="2"/>
</dbReference>
<keyword evidence="3" id="KW-0813">Transport</keyword>
<dbReference type="PANTHER" id="PTHR30532:SF24">
    <property type="entry name" value="FERRIC ENTEROBACTIN-BINDING PERIPLASMIC PROTEIN FEPB"/>
    <property type="match status" value="1"/>
</dbReference>
<dbReference type="AlphaFoldDB" id="A0A4R6S1V1"/>